<dbReference type="PROSITE" id="PS00675">
    <property type="entry name" value="SIGMA54_INTERACT_1"/>
    <property type="match status" value="1"/>
</dbReference>
<dbReference type="SMART" id="SM00382">
    <property type="entry name" value="AAA"/>
    <property type="match status" value="1"/>
</dbReference>
<keyword evidence="2" id="KW-0067">ATP-binding</keyword>
<keyword evidence="1" id="KW-0547">Nucleotide-binding</keyword>
<feature type="domain" description="Sigma-54 factor interaction" evidence="5">
    <location>
        <begin position="159"/>
        <end position="388"/>
    </location>
</feature>
<gene>
    <name evidence="7" type="ORF">DSCA_17230</name>
</gene>
<evidence type="ECO:0000259" key="6">
    <source>
        <dbReference type="PROSITE" id="PS50112"/>
    </source>
</evidence>
<dbReference type="SUPFAM" id="SSF52540">
    <property type="entry name" value="P-loop containing nucleoside triphosphate hydrolases"/>
    <property type="match status" value="1"/>
</dbReference>
<dbReference type="PROSITE" id="PS50112">
    <property type="entry name" value="PAS"/>
    <property type="match status" value="1"/>
</dbReference>
<evidence type="ECO:0000313" key="7">
    <source>
        <dbReference type="EMBL" id="BBO67793.1"/>
    </source>
</evidence>
<dbReference type="InterPro" id="IPR002197">
    <property type="entry name" value="HTH_Fis"/>
</dbReference>
<name>A0A5K7YGV2_9BACT</name>
<dbReference type="SUPFAM" id="SSF55785">
    <property type="entry name" value="PYP-like sensor domain (PAS domain)"/>
    <property type="match status" value="1"/>
</dbReference>
<dbReference type="SUPFAM" id="SSF46689">
    <property type="entry name" value="Homeodomain-like"/>
    <property type="match status" value="1"/>
</dbReference>
<sequence length="466" mass="53174">MTGTNLHQFVNHGQKGHTIMIELDKPFPRLYRSILDSIADGVYTVDLNWRVTSFNKAAEKITGIRNEEAIGRKCFEVLRSNMCEDQCILKQVIEARQTVPNRPIYIYRADQKQIPINMTTGVLKNADNRIIGGVMSFRDLSDINTLHKELQKQHSFEDIISKNREMQKIFSILPQIAQSRSTVLIEGESGTGKELFARAIHNNSFHAKGPFVAVNCSALPDSLFESELFGYKVGAFTDAKKDKPGRFDQAQEGTILLDEIGDISLAVQAKLLRVLEQKVYEPLGSVEPVHTNTRVIAATHNNLYQMVLDGNFREDLYYRINIVRLVLPPLRDRKEDIPSLIDHFIGRFNLLNGKEILGVSQEALAVLMLYDWQGNVRELENTIEHAFVMCRGELIRREHLPGRFLPIGKEVQPPPSLVLKDIEKEAITRALERNQWNKSKTARELGIHKNTLRRKIIRFKISGDQK</sequence>
<evidence type="ECO:0000256" key="1">
    <source>
        <dbReference type="ARBA" id="ARBA00022741"/>
    </source>
</evidence>
<accession>A0A5K7YGV2</accession>
<dbReference type="InterPro" id="IPR027417">
    <property type="entry name" value="P-loop_NTPase"/>
</dbReference>
<dbReference type="Gene3D" id="1.10.10.60">
    <property type="entry name" value="Homeodomain-like"/>
    <property type="match status" value="1"/>
</dbReference>
<dbReference type="InterPro" id="IPR009057">
    <property type="entry name" value="Homeodomain-like_sf"/>
</dbReference>
<dbReference type="Gene3D" id="1.10.8.60">
    <property type="match status" value="1"/>
</dbReference>
<dbReference type="Gene3D" id="3.30.450.20">
    <property type="entry name" value="PAS domain"/>
    <property type="match status" value="1"/>
</dbReference>
<dbReference type="PROSITE" id="PS00676">
    <property type="entry name" value="SIGMA54_INTERACT_2"/>
    <property type="match status" value="1"/>
</dbReference>
<dbReference type="NCBIfam" id="TIGR00229">
    <property type="entry name" value="sensory_box"/>
    <property type="match status" value="1"/>
</dbReference>
<keyword evidence="8" id="KW-1185">Reference proteome</keyword>
<dbReference type="FunFam" id="3.40.50.300:FF:000006">
    <property type="entry name" value="DNA-binding transcriptional regulator NtrC"/>
    <property type="match status" value="1"/>
</dbReference>
<dbReference type="InterPro" id="IPR002078">
    <property type="entry name" value="Sigma_54_int"/>
</dbReference>
<dbReference type="Pfam" id="PF02954">
    <property type="entry name" value="HTH_8"/>
    <property type="match status" value="1"/>
</dbReference>
<dbReference type="PANTHER" id="PTHR32071">
    <property type="entry name" value="TRANSCRIPTIONAL REGULATORY PROTEIN"/>
    <property type="match status" value="1"/>
</dbReference>
<dbReference type="PRINTS" id="PR01590">
    <property type="entry name" value="HTHFIS"/>
</dbReference>
<organism evidence="7 8">
    <name type="scientific">Desulfosarcina alkanivorans</name>
    <dbReference type="NCBI Taxonomy" id="571177"/>
    <lineage>
        <taxon>Bacteria</taxon>
        <taxon>Pseudomonadati</taxon>
        <taxon>Thermodesulfobacteriota</taxon>
        <taxon>Desulfobacteria</taxon>
        <taxon>Desulfobacterales</taxon>
        <taxon>Desulfosarcinaceae</taxon>
        <taxon>Desulfosarcina</taxon>
    </lineage>
</organism>
<evidence type="ECO:0000256" key="2">
    <source>
        <dbReference type="ARBA" id="ARBA00022840"/>
    </source>
</evidence>
<dbReference type="GO" id="GO:0005524">
    <property type="term" value="F:ATP binding"/>
    <property type="evidence" value="ECO:0007669"/>
    <property type="project" value="UniProtKB-KW"/>
</dbReference>
<dbReference type="InterPro" id="IPR035965">
    <property type="entry name" value="PAS-like_dom_sf"/>
</dbReference>
<reference evidence="7 8" key="1">
    <citation type="submission" date="2019-11" db="EMBL/GenBank/DDBJ databases">
        <title>Comparative genomics of hydrocarbon-degrading Desulfosarcina strains.</title>
        <authorList>
            <person name="Watanabe M."/>
            <person name="Kojima H."/>
            <person name="Fukui M."/>
        </authorList>
    </citation>
    <scope>NUCLEOTIDE SEQUENCE [LARGE SCALE GENOMIC DNA]</scope>
    <source>
        <strain evidence="7 8">PL12</strain>
    </source>
</reference>
<dbReference type="CDD" id="cd00009">
    <property type="entry name" value="AAA"/>
    <property type="match status" value="1"/>
</dbReference>
<dbReference type="AlphaFoldDB" id="A0A5K7YGV2"/>
<dbReference type="GO" id="GO:0006355">
    <property type="term" value="P:regulation of DNA-templated transcription"/>
    <property type="evidence" value="ECO:0007669"/>
    <property type="project" value="InterPro"/>
</dbReference>
<dbReference type="InterPro" id="IPR058031">
    <property type="entry name" value="AAA_lid_NorR"/>
</dbReference>
<dbReference type="SMART" id="SM00091">
    <property type="entry name" value="PAS"/>
    <property type="match status" value="1"/>
</dbReference>
<protein>
    <submittedName>
        <fullName evidence="7">Fis family transcriptional regulator</fullName>
    </submittedName>
</protein>
<dbReference type="Gene3D" id="3.40.50.300">
    <property type="entry name" value="P-loop containing nucleotide triphosphate hydrolases"/>
    <property type="match status" value="1"/>
</dbReference>
<dbReference type="KEGG" id="dalk:DSCA_17230"/>
<keyword evidence="4" id="KW-0804">Transcription</keyword>
<evidence type="ECO:0000256" key="3">
    <source>
        <dbReference type="ARBA" id="ARBA00023015"/>
    </source>
</evidence>
<dbReference type="Pfam" id="PF13426">
    <property type="entry name" value="PAS_9"/>
    <property type="match status" value="1"/>
</dbReference>
<dbReference type="InterPro" id="IPR025662">
    <property type="entry name" value="Sigma_54_int_dom_ATP-bd_1"/>
</dbReference>
<dbReference type="Pfam" id="PF25601">
    <property type="entry name" value="AAA_lid_14"/>
    <property type="match status" value="1"/>
</dbReference>
<dbReference type="PROSITE" id="PS50045">
    <property type="entry name" value="SIGMA54_INTERACT_4"/>
    <property type="match status" value="1"/>
</dbReference>
<dbReference type="InterPro" id="IPR003593">
    <property type="entry name" value="AAA+_ATPase"/>
</dbReference>
<evidence type="ECO:0000313" key="8">
    <source>
        <dbReference type="Proteomes" id="UP000427906"/>
    </source>
</evidence>
<feature type="domain" description="PAS" evidence="6">
    <location>
        <begin position="27"/>
        <end position="72"/>
    </location>
</feature>
<proteinExistence type="predicted"/>
<dbReference type="Proteomes" id="UP000427906">
    <property type="component" value="Chromosome"/>
</dbReference>
<evidence type="ECO:0000259" key="5">
    <source>
        <dbReference type="PROSITE" id="PS50045"/>
    </source>
</evidence>
<dbReference type="CDD" id="cd00130">
    <property type="entry name" value="PAS"/>
    <property type="match status" value="1"/>
</dbReference>
<dbReference type="InterPro" id="IPR025943">
    <property type="entry name" value="Sigma_54_int_dom_ATP-bd_2"/>
</dbReference>
<keyword evidence="3" id="KW-0805">Transcription regulation</keyword>
<dbReference type="InterPro" id="IPR000014">
    <property type="entry name" value="PAS"/>
</dbReference>
<dbReference type="GO" id="GO:0043565">
    <property type="term" value="F:sequence-specific DNA binding"/>
    <property type="evidence" value="ECO:0007669"/>
    <property type="project" value="InterPro"/>
</dbReference>
<dbReference type="EMBL" id="AP021874">
    <property type="protein sequence ID" value="BBO67793.1"/>
    <property type="molecule type" value="Genomic_DNA"/>
</dbReference>
<evidence type="ECO:0000256" key="4">
    <source>
        <dbReference type="ARBA" id="ARBA00023163"/>
    </source>
</evidence>
<dbReference type="Pfam" id="PF00158">
    <property type="entry name" value="Sigma54_activat"/>
    <property type="match status" value="1"/>
</dbReference>